<reference evidence="2" key="1">
    <citation type="journal article" date="2022" name="Mol. Ecol. Resour.">
        <title>The genomes of chicory, endive, great burdock and yacon provide insights into Asteraceae palaeo-polyploidization history and plant inulin production.</title>
        <authorList>
            <person name="Fan W."/>
            <person name="Wang S."/>
            <person name="Wang H."/>
            <person name="Wang A."/>
            <person name="Jiang F."/>
            <person name="Liu H."/>
            <person name="Zhao H."/>
            <person name="Xu D."/>
            <person name="Zhang Y."/>
        </authorList>
    </citation>
    <scope>NUCLEOTIDE SEQUENCE [LARGE SCALE GENOMIC DNA]</scope>
    <source>
        <strain evidence="2">cv. Yunnan</strain>
    </source>
</reference>
<keyword evidence="2" id="KW-1185">Reference proteome</keyword>
<protein>
    <submittedName>
        <fullName evidence="1">Uncharacterized protein</fullName>
    </submittedName>
</protein>
<name>A0ACB9GWM1_9ASTR</name>
<dbReference type="Proteomes" id="UP001056120">
    <property type="component" value="Linkage Group LG13"/>
</dbReference>
<gene>
    <name evidence="1" type="ORF">L1987_41941</name>
</gene>
<accession>A0ACB9GWM1</accession>
<evidence type="ECO:0000313" key="1">
    <source>
        <dbReference type="EMBL" id="KAI3787456.1"/>
    </source>
</evidence>
<sequence>MFVIKAHKTLPDRDGVPEINILIILNRELDMVTPMCTQLTYEGLLDKLVVKPYQILERYSRRLCGYKRTPISNLFTYLYFNEVDQFTSRDQISFSKAIREKISDIRGARKVKSDAIHEQQQAELARVQAQEMAHEARLIREAEIAMGIHTEEYIQHEAKLPGDHKNTTGYGGSGLNNRHVLSPRGGYGGSTSRYSDGTYPTSPGHDNRKMAIHHKYL</sequence>
<dbReference type="EMBL" id="CM042030">
    <property type="protein sequence ID" value="KAI3787456.1"/>
    <property type="molecule type" value="Genomic_DNA"/>
</dbReference>
<organism evidence="1 2">
    <name type="scientific">Smallanthus sonchifolius</name>
    <dbReference type="NCBI Taxonomy" id="185202"/>
    <lineage>
        <taxon>Eukaryota</taxon>
        <taxon>Viridiplantae</taxon>
        <taxon>Streptophyta</taxon>
        <taxon>Embryophyta</taxon>
        <taxon>Tracheophyta</taxon>
        <taxon>Spermatophyta</taxon>
        <taxon>Magnoliopsida</taxon>
        <taxon>eudicotyledons</taxon>
        <taxon>Gunneridae</taxon>
        <taxon>Pentapetalae</taxon>
        <taxon>asterids</taxon>
        <taxon>campanulids</taxon>
        <taxon>Asterales</taxon>
        <taxon>Asteraceae</taxon>
        <taxon>Asteroideae</taxon>
        <taxon>Heliantheae alliance</taxon>
        <taxon>Millerieae</taxon>
        <taxon>Smallanthus</taxon>
    </lineage>
</organism>
<evidence type="ECO:0000313" key="2">
    <source>
        <dbReference type="Proteomes" id="UP001056120"/>
    </source>
</evidence>
<reference evidence="1 2" key="2">
    <citation type="journal article" date="2022" name="Mol. Ecol. Resour.">
        <title>The genomes of chicory, endive, great burdock and yacon provide insights into Asteraceae paleo-polyploidization history and plant inulin production.</title>
        <authorList>
            <person name="Fan W."/>
            <person name="Wang S."/>
            <person name="Wang H."/>
            <person name="Wang A."/>
            <person name="Jiang F."/>
            <person name="Liu H."/>
            <person name="Zhao H."/>
            <person name="Xu D."/>
            <person name="Zhang Y."/>
        </authorList>
    </citation>
    <scope>NUCLEOTIDE SEQUENCE [LARGE SCALE GENOMIC DNA]</scope>
    <source>
        <strain evidence="2">cv. Yunnan</strain>
        <tissue evidence="1">Leaves</tissue>
    </source>
</reference>
<comment type="caution">
    <text evidence="1">The sequence shown here is derived from an EMBL/GenBank/DDBJ whole genome shotgun (WGS) entry which is preliminary data.</text>
</comment>
<proteinExistence type="predicted"/>